<reference evidence="2 3" key="1">
    <citation type="submission" date="2019-11" db="EMBL/GenBank/DDBJ databases">
        <authorList>
            <person name="Jiang L.-Q."/>
        </authorList>
    </citation>
    <scope>NUCLEOTIDE SEQUENCE [LARGE SCALE GENOMIC DNA]</scope>
    <source>
        <strain evidence="2 3">YIM 132087</strain>
    </source>
</reference>
<gene>
    <name evidence="2" type="ORF">GIS00_08525</name>
</gene>
<keyword evidence="1" id="KW-0812">Transmembrane</keyword>
<organism evidence="2 3">
    <name type="scientific">Nakamurella alba</name>
    <dbReference type="NCBI Taxonomy" id="2665158"/>
    <lineage>
        <taxon>Bacteria</taxon>
        <taxon>Bacillati</taxon>
        <taxon>Actinomycetota</taxon>
        <taxon>Actinomycetes</taxon>
        <taxon>Nakamurellales</taxon>
        <taxon>Nakamurellaceae</taxon>
        <taxon>Nakamurella</taxon>
    </lineage>
</organism>
<evidence type="ECO:0000256" key="1">
    <source>
        <dbReference type="SAM" id="Phobius"/>
    </source>
</evidence>
<dbReference type="RefSeq" id="WP_154767710.1">
    <property type="nucleotide sequence ID" value="NZ_WLYK01000001.1"/>
</dbReference>
<keyword evidence="1" id="KW-1133">Transmembrane helix</keyword>
<accession>A0A7K1FIN5</accession>
<dbReference type="EMBL" id="WLYK01000001">
    <property type="protein sequence ID" value="MTD13987.1"/>
    <property type="molecule type" value="Genomic_DNA"/>
</dbReference>
<evidence type="ECO:0000313" key="2">
    <source>
        <dbReference type="EMBL" id="MTD13987.1"/>
    </source>
</evidence>
<protein>
    <submittedName>
        <fullName evidence="2">Uncharacterized protein</fullName>
    </submittedName>
</protein>
<keyword evidence="1" id="KW-0472">Membrane</keyword>
<keyword evidence="3" id="KW-1185">Reference proteome</keyword>
<dbReference type="AlphaFoldDB" id="A0A7K1FIN5"/>
<comment type="caution">
    <text evidence="2">The sequence shown here is derived from an EMBL/GenBank/DDBJ whole genome shotgun (WGS) entry which is preliminary data.</text>
</comment>
<dbReference type="Proteomes" id="UP000460221">
    <property type="component" value="Unassembled WGS sequence"/>
</dbReference>
<feature type="transmembrane region" description="Helical" evidence="1">
    <location>
        <begin position="6"/>
        <end position="27"/>
    </location>
</feature>
<sequence length="81" mass="8635">MSGTDLLYLALFVAGYGLLVGLLVVVYRAARCRRTGGDVLGAFDEIWHPAAVAPRIEIRVQDQRGAPGRLPAGLGDRAEEG</sequence>
<name>A0A7K1FIN5_9ACTN</name>
<evidence type="ECO:0000313" key="3">
    <source>
        <dbReference type="Proteomes" id="UP000460221"/>
    </source>
</evidence>
<proteinExistence type="predicted"/>